<proteinExistence type="predicted"/>
<dbReference type="Pfam" id="PF01302">
    <property type="entry name" value="CAP_GLY"/>
    <property type="match status" value="1"/>
</dbReference>
<dbReference type="AlphaFoldDB" id="A0A4Y2F2T3"/>
<sequence length="409" mass="46286">MDEFHINDRVIVVGKNSVGTIAFIGNTHFSNGLWLGIILDQPVGRNNGSYEGIPYFKCSKNHGIFTRPCQVKKTSFIKPESEVRKVSSSKHYPNYLRDDSLSKHNKKHDSYAKKSILLKKVRKDIPLTSTSIPFFSSEGDVNLDGNNPDVKPKSMTRSEKFLPKNQFFQQEKEAKDSSPNKGASIQACELGDMTSKTSNELNEVKDSVHSLDSETQTLKDLNKKQFSQQEKEPKDSSLDKEARMQACELGDMTSKTSKELNVVIDNIPSLGRKTQTLKHFHENQFSQQEKEAKDSSSDEGARMQACEVRDMISKTSKELNVVKDNVPSLGRKTQTQKHFHENLFSQQEKEAKDSYPVEKATVLGCDLRDMISKTSKELKEVKDYVLNLDRKLKLLKVSLKEESSSPVEN</sequence>
<name>A0A4Y2F2T3_ARAVE</name>
<reference evidence="3 4" key="1">
    <citation type="journal article" date="2019" name="Sci. Rep.">
        <title>Orb-weaving spider Araneus ventricosus genome elucidates the spidroin gene catalogue.</title>
        <authorList>
            <person name="Kono N."/>
            <person name="Nakamura H."/>
            <person name="Ohtoshi R."/>
            <person name="Moran D.A.P."/>
            <person name="Shinohara A."/>
            <person name="Yoshida Y."/>
            <person name="Fujiwara M."/>
            <person name="Mori M."/>
            <person name="Tomita M."/>
            <person name="Arakawa K."/>
        </authorList>
    </citation>
    <scope>NUCLEOTIDE SEQUENCE [LARGE SCALE GENOMIC DNA]</scope>
</reference>
<feature type="domain" description="CAP-Gly" evidence="2">
    <location>
        <begin position="25"/>
        <end position="67"/>
    </location>
</feature>
<evidence type="ECO:0000256" key="1">
    <source>
        <dbReference type="SAM" id="MobiDB-lite"/>
    </source>
</evidence>
<comment type="caution">
    <text evidence="3">The sequence shown here is derived from an EMBL/GenBank/DDBJ whole genome shotgun (WGS) entry which is preliminary data.</text>
</comment>
<evidence type="ECO:0000313" key="3">
    <source>
        <dbReference type="EMBL" id="GBM35862.1"/>
    </source>
</evidence>
<feature type="compositionally biased region" description="Polar residues" evidence="1">
    <location>
        <begin position="213"/>
        <end position="228"/>
    </location>
</feature>
<dbReference type="SUPFAM" id="SSF74924">
    <property type="entry name" value="Cap-Gly domain"/>
    <property type="match status" value="1"/>
</dbReference>
<dbReference type="InterPro" id="IPR036859">
    <property type="entry name" value="CAP-Gly_dom_sf"/>
</dbReference>
<accession>A0A4Y2F2T3</accession>
<dbReference type="EMBL" id="BGPR01000795">
    <property type="protein sequence ID" value="GBM35862.1"/>
    <property type="molecule type" value="Genomic_DNA"/>
</dbReference>
<feature type="compositionally biased region" description="Basic and acidic residues" evidence="1">
    <location>
        <begin position="150"/>
        <end position="162"/>
    </location>
</feature>
<evidence type="ECO:0000313" key="4">
    <source>
        <dbReference type="Proteomes" id="UP000499080"/>
    </source>
</evidence>
<gene>
    <name evidence="3" type="primary">Cep350_0</name>
    <name evidence="3" type="ORF">AVEN_134670_1</name>
</gene>
<dbReference type="SMART" id="SM01052">
    <property type="entry name" value="CAP_GLY"/>
    <property type="match status" value="1"/>
</dbReference>
<dbReference type="PANTHER" id="PTHR18916:SF93">
    <property type="entry name" value="RESTIN HOMOLOG"/>
    <property type="match status" value="1"/>
</dbReference>
<protein>
    <submittedName>
        <fullName evidence="3">Centrosome-associated protein 350</fullName>
    </submittedName>
</protein>
<organism evidence="3 4">
    <name type="scientific">Araneus ventricosus</name>
    <name type="common">Orbweaver spider</name>
    <name type="synonym">Epeira ventricosa</name>
    <dbReference type="NCBI Taxonomy" id="182803"/>
    <lineage>
        <taxon>Eukaryota</taxon>
        <taxon>Metazoa</taxon>
        <taxon>Ecdysozoa</taxon>
        <taxon>Arthropoda</taxon>
        <taxon>Chelicerata</taxon>
        <taxon>Arachnida</taxon>
        <taxon>Araneae</taxon>
        <taxon>Araneomorphae</taxon>
        <taxon>Entelegynae</taxon>
        <taxon>Araneoidea</taxon>
        <taxon>Araneidae</taxon>
        <taxon>Araneus</taxon>
    </lineage>
</organism>
<dbReference type="Proteomes" id="UP000499080">
    <property type="component" value="Unassembled WGS sequence"/>
</dbReference>
<feature type="compositionally biased region" description="Basic and acidic residues" evidence="1">
    <location>
        <begin position="229"/>
        <end position="240"/>
    </location>
</feature>
<dbReference type="OrthoDB" id="6428219at2759"/>
<feature type="compositionally biased region" description="Basic and acidic residues" evidence="1">
    <location>
        <begin position="288"/>
        <end position="302"/>
    </location>
</feature>
<dbReference type="InterPro" id="IPR000938">
    <property type="entry name" value="CAP-Gly_domain"/>
</dbReference>
<feature type="region of interest" description="Disordered" evidence="1">
    <location>
        <begin position="281"/>
        <end position="302"/>
    </location>
</feature>
<feature type="region of interest" description="Disordered" evidence="1">
    <location>
        <begin position="209"/>
        <end position="240"/>
    </location>
</feature>
<dbReference type="Gene3D" id="2.30.30.190">
    <property type="entry name" value="CAP Gly-rich-like domain"/>
    <property type="match status" value="1"/>
</dbReference>
<keyword evidence="4" id="KW-1185">Reference proteome</keyword>
<dbReference type="PANTHER" id="PTHR18916">
    <property type="entry name" value="DYNACTIN 1-RELATED MICROTUBULE-BINDING"/>
    <property type="match status" value="1"/>
</dbReference>
<dbReference type="PROSITE" id="PS50245">
    <property type="entry name" value="CAP_GLY_2"/>
    <property type="match status" value="1"/>
</dbReference>
<evidence type="ECO:0000259" key="2">
    <source>
        <dbReference type="PROSITE" id="PS50245"/>
    </source>
</evidence>
<feature type="region of interest" description="Disordered" evidence="1">
    <location>
        <begin position="143"/>
        <end position="184"/>
    </location>
</feature>